<gene>
    <name evidence="16" type="ORF">Pfra01_001782500</name>
</gene>
<protein>
    <recommendedName>
        <fullName evidence="10">DNA 3'-5' helicase</fullName>
        <ecNumber evidence="10">5.6.2.4</ecNumber>
    </recommendedName>
</protein>
<dbReference type="OrthoDB" id="75161at2759"/>
<comment type="catalytic activity">
    <reaction evidence="9">
        <text>Couples ATP hydrolysis with the unwinding of duplex DNA by translocating in the 3'-5' direction.</text>
        <dbReference type="EC" id="5.6.2.4"/>
    </reaction>
</comment>
<dbReference type="InterPro" id="IPR010666">
    <property type="entry name" value="Znf_GRF"/>
</dbReference>
<dbReference type="GO" id="GO:0005634">
    <property type="term" value="C:nucleus"/>
    <property type="evidence" value="ECO:0007669"/>
    <property type="project" value="TreeGrafter"/>
</dbReference>
<evidence type="ECO:0000256" key="4">
    <source>
        <dbReference type="ARBA" id="ARBA00022771"/>
    </source>
</evidence>
<dbReference type="Proteomes" id="UP001165121">
    <property type="component" value="Unassembled WGS sequence"/>
</dbReference>
<evidence type="ECO:0000256" key="3">
    <source>
        <dbReference type="ARBA" id="ARBA00022741"/>
    </source>
</evidence>
<keyword evidence="6" id="KW-0347">Helicase</keyword>
<evidence type="ECO:0000313" key="16">
    <source>
        <dbReference type="EMBL" id="GMF47345.1"/>
    </source>
</evidence>
<evidence type="ECO:0000256" key="1">
    <source>
        <dbReference type="ARBA" id="ARBA00005446"/>
    </source>
</evidence>
<dbReference type="SMART" id="SM00490">
    <property type="entry name" value="HELICc"/>
    <property type="match status" value="1"/>
</dbReference>
<dbReference type="EC" id="5.6.2.4" evidence="10"/>
<evidence type="ECO:0000256" key="12">
    <source>
        <dbReference type="SAM" id="MobiDB-lite"/>
    </source>
</evidence>
<comment type="caution">
    <text evidence="16">The sequence shown here is derived from an EMBL/GenBank/DDBJ whole genome shotgun (WGS) entry which is preliminary data.</text>
</comment>
<dbReference type="Pfam" id="PF06839">
    <property type="entry name" value="Zn_ribbon_GRF"/>
    <property type="match status" value="1"/>
</dbReference>
<evidence type="ECO:0000259" key="13">
    <source>
        <dbReference type="PROSITE" id="PS51192"/>
    </source>
</evidence>
<dbReference type="InterPro" id="IPR004589">
    <property type="entry name" value="DNA_helicase_ATP-dep_RecQ"/>
</dbReference>
<sequence>MPLQQRQQLWRHGATTKPRDEAAEQAKQQQRERQETGFDRVFQEIFGEQHRGEQEADELELGSILSSAANAASSSSLGASTAEDVAGSDKGLGAETTGKRKAAQGDDEEEPWGFATAGSSALCLDDFDAQSDSNEGGSAGLGAAGKAAEFERWKAEDAQSAVSDNFVKLNMRKRFKGSSGRAKKRPAYLRARFESPLDEATGENSTGIAPVVNAHGNQKGKKERSMLADDGVDFIEECLEALAKAEKARGVSDHEVPEPTASKQESEPLEPPRCHHALVCQSLEVKKKNKNHGRRFFACPLGFDEGRCDFFLWEDDHVPLALQTLFTASSSGGAAESAAEAEAIECVPLDIEASEEEQREAMLTNLRLVFGHADFRSGQQWAISRVLRRKDTLLVLPTGAGKSLCYQYPALFLPGITLVISPLISLMNDQYESLPAPLKARAICLSGSSGSDAGSSKAKHAAFVRDLLADKLSLVFLSPEKALGAGMQALLALPRVRARLALVCVDEAHCVSEWSHHFRPSYLRLAEVFRHAQCVLCVTATASRRVVHDVLHQLRSRQRLHEKARENESDMVLQMPWQRRNLALEVRSVRSNDERLRHLVHVLPELSKGSSQSSKAGGGGVIVYVHQQRQTEELAALLREQLPNAWRTAGKVVAFHAGMTPEAKEKVRIGFARGRVRVVVATIAFGMGIDKKNVRAVVHFHMPSSVEGYVQQIGRAGRDGKSARALLYLLNEDAVHFRSLVFSTALHRDQLRSLMALVFQSQGSTSASTKHVVAVKYSGQRPGSDLTLVSLARDWLERQLDLKAATIETFLTLLALETQRGKDDMLGLRITLQPLSMSQCTLQLLDSQAKKLGPQSTVRLLLGAVQRKELTNARVTHRKDGYLSSCVIDCHIHEVAQWYGRVTNPSSHGHQSATLLVDSDAQQAGETNAAAVAAATNERRLLQELRAAQQTGQIQRFSLSEPAFQLQLSWAVALNEEVKLDVVDRWTRLLYAKHEHLESRQLGRLAHLYGALYSAALPAPSLTAALCHGESKEDGENLEDKAHALESKLERYFEDDDNDQEEDCADDGNDVVGDEDEHLLQKQLRPLTASLIEAIERDARSLIQLRLGAGGPQECSDTDENKGNAEGIKWTSHAVAKVFHGLTTPQLPTRQWRDHVCWRRYSDVAFERIVQIAHKVLSEDQAVAKVE</sequence>
<keyword evidence="7" id="KW-0862">Zinc</keyword>
<dbReference type="GO" id="GO:0003676">
    <property type="term" value="F:nucleic acid binding"/>
    <property type="evidence" value="ECO:0007669"/>
    <property type="project" value="InterPro"/>
</dbReference>
<feature type="compositionally biased region" description="Basic and acidic residues" evidence="12">
    <location>
        <begin position="17"/>
        <end position="54"/>
    </location>
</feature>
<evidence type="ECO:0000256" key="9">
    <source>
        <dbReference type="ARBA" id="ARBA00034617"/>
    </source>
</evidence>
<dbReference type="GO" id="GO:0008270">
    <property type="term" value="F:zinc ion binding"/>
    <property type="evidence" value="ECO:0007669"/>
    <property type="project" value="UniProtKB-KW"/>
</dbReference>
<dbReference type="AlphaFoldDB" id="A0A9W6XXH1"/>
<evidence type="ECO:0000259" key="14">
    <source>
        <dbReference type="PROSITE" id="PS51194"/>
    </source>
</evidence>
<dbReference type="InterPro" id="IPR027417">
    <property type="entry name" value="P-loop_NTPase"/>
</dbReference>
<feature type="compositionally biased region" description="Low complexity" evidence="12">
    <location>
        <begin position="61"/>
        <end position="82"/>
    </location>
</feature>
<dbReference type="GO" id="GO:0005694">
    <property type="term" value="C:chromosome"/>
    <property type="evidence" value="ECO:0007669"/>
    <property type="project" value="TreeGrafter"/>
</dbReference>
<keyword evidence="4 11" id="KW-0863">Zinc-finger</keyword>
<dbReference type="GO" id="GO:0016787">
    <property type="term" value="F:hydrolase activity"/>
    <property type="evidence" value="ECO:0007669"/>
    <property type="project" value="UniProtKB-KW"/>
</dbReference>
<feature type="region of interest" description="Disordered" evidence="12">
    <location>
        <begin position="199"/>
        <end position="223"/>
    </location>
</feature>
<feature type="domain" description="GRF-type" evidence="15">
    <location>
        <begin position="274"/>
        <end position="317"/>
    </location>
</feature>
<evidence type="ECO:0000256" key="7">
    <source>
        <dbReference type="ARBA" id="ARBA00022833"/>
    </source>
</evidence>
<organism evidence="16 17">
    <name type="scientific">Phytophthora fragariaefolia</name>
    <dbReference type="NCBI Taxonomy" id="1490495"/>
    <lineage>
        <taxon>Eukaryota</taxon>
        <taxon>Sar</taxon>
        <taxon>Stramenopiles</taxon>
        <taxon>Oomycota</taxon>
        <taxon>Peronosporomycetes</taxon>
        <taxon>Peronosporales</taxon>
        <taxon>Peronosporaceae</taxon>
        <taxon>Phytophthora</taxon>
    </lineage>
</organism>
<evidence type="ECO:0000259" key="15">
    <source>
        <dbReference type="PROSITE" id="PS51999"/>
    </source>
</evidence>
<dbReference type="Pfam" id="PF00270">
    <property type="entry name" value="DEAD"/>
    <property type="match status" value="1"/>
</dbReference>
<dbReference type="GO" id="GO:0005524">
    <property type="term" value="F:ATP binding"/>
    <property type="evidence" value="ECO:0007669"/>
    <property type="project" value="UniProtKB-KW"/>
</dbReference>
<dbReference type="PROSITE" id="PS51192">
    <property type="entry name" value="HELICASE_ATP_BIND_1"/>
    <property type="match status" value="1"/>
</dbReference>
<dbReference type="PROSITE" id="PS51194">
    <property type="entry name" value="HELICASE_CTER"/>
    <property type="match status" value="1"/>
</dbReference>
<dbReference type="PANTHER" id="PTHR13710:SF108">
    <property type="entry name" value="ATP-DEPENDENT DNA HELICASE Q4"/>
    <property type="match status" value="1"/>
</dbReference>
<dbReference type="GO" id="GO:0043138">
    <property type="term" value="F:3'-5' DNA helicase activity"/>
    <property type="evidence" value="ECO:0007669"/>
    <property type="project" value="UniProtKB-EC"/>
</dbReference>
<dbReference type="PROSITE" id="PS51999">
    <property type="entry name" value="ZF_GRF"/>
    <property type="match status" value="1"/>
</dbReference>
<dbReference type="EMBL" id="BSXT01002144">
    <property type="protein sequence ID" value="GMF47345.1"/>
    <property type="molecule type" value="Genomic_DNA"/>
</dbReference>
<dbReference type="GO" id="GO:0000724">
    <property type="term" value="P:double-strand break repair via homologous recombination"/>
    <property type="evidence" value="ECO:0007669"/>
    <property type="project" value="TreeGrafter"/>
</dbReference>
<evidence type="ECO:0000256" key="10">
    <source>
        <dbReference type="ARBA" id="ARBA00034808"/>
    </source>
</evidence>
<keyword evidence="8" id="KW-0067">ATP-binding</keyword>
<dbReference type="InterPro" id="IPR001650">
    <property type="entry name" value="Helicase_C-like"/>
</dbReference>
<keyword evidence="2" id="KW-0479">Metal-binding</keyword>
<dbReference type="SMART" id="SM00487">
    <property type="entry name" value="DEXDc"/>
    <property type="match status" value="1"/>
</dbReference>
<keyword evidence="17" id="KW-1185">Reference proteome</keyword>
<dbReference type="GO" id="GO:0005737">
    <property type="term" value="C:cytoplasm"/>
    <property type="evidence" value="ECO:0007669"/>
    <property type="project" value="TreeGrafter"/>
</dbReference>
<accession>A0A9W6XXH1</accession>
<evidence type="ECO:0000256" key="5">
    <source>
        <dbReference type="ARBA" id="ARBA00022801"/>
    </source>
</evidence>
<feature type="domain" description="Helicase ATP-binding" evidence="13">
    <location>
        <begin position="383"/>
        <end position="560"/>
    </location>
</feature>
<evidence type="ECO:0000256" key="6">
    <source>
        <dbReference type="ARBA" id="ARBA00022806"/>
    </source>
</evidence>
<dbReference type="PANTHER" id="PTHR13710">
    <property type="entry name" value="DNA HELICASE RECQ FAMILY MEMBER"/>
    <property type="match status" value="1"/>
</dbReference>
<keyword evidence="3" id="KW-0547">Nucleotide-binding</keyword>
<evidence type="ECO:0000313" key="17">
    <source>
        <dbReference type="Proteomes" id="UP001165121"/>
    </source>
</evidence>
<dbReference type="InterPro" id="IPR014001">
    <property type="entry name" value="Helicase_ATP-bd"/>
</dbReference>
<dbReference type="GO" id="GO:0009378">
    <property type="term" value="F:four-way junction helicase activity"/>
    <property type="evidence" value="ECO:0007669"/>
    <property type="project" value="TreeGrafter"/>
</dbReference>
<evidence type="ECO:0000256" key="11">
    <source>
        <dbReference type="PROSITE-ProRule" id="PRU01343"/>
    </source>
</evidence>
<dbReference type="InterPro" id="IPR011545">
    <property type="entry name" value="DEAD/DEAH_box_helicase_dom"/>
</dbReference>
<evidence type="ECO:0000256" key="8">
    <source>
        <dbReference type="ARBA" id="ARBA00022840"/>
    </source>
</evidence>
<dbReference type="SUPFAM" id="SSF52540">
    <property type="entry name" value="P-loop containing nucleoside triphosphate hydrolases"/>
    <property type="match status" value="1"/>
</dbReference>
<keyword evidence="5" id="KW-0378">Hydrolase</keyword>
<evidence type="ECO:0000256" key="2">
    <source>
        <dbReference type="ARBA" id="ARBA00022723"/>
    </source>
</evidence>
<feature type="region of interest" description="Disordered" evidence="12">
    <location>
        <begin position="248"/>
        <end position="271"/>
    </location>
</feature>
<dbReference type="Pfam" id="PF00271">
    <property type="entry name" value="Helicase_C"/>
    <property type="match status" value="1"/>
</dbReference>
<dbReference type="Gene3D" id="3.40.50.300">
    <property type="entry name" value="P-loop containing nucleotide triphosphate hydrolases"/>
    <property type="match status" value="2"/>
</dbReference>
<feature type="domain" description="Helicase C-terminal" evidence="14">
    <location>
        <begin position="595"/>
        <end position="759"/>
    </location>
</feature>
<feature type="region of interest" description="Disordered" evidence="12">
    <location>
        <begin position="1"/>
        <end position="115"/>
    </location>
</feature>
<reference evidence="16" key="1">
    <citation type="submission" date="2023-04" db="EMBL/GenBank/DDBJ databases">
        <title>Phytophthora fragariaefolia NBRC 109709.</title>
        <authorList>
            <person name="Ichikawa N."/>
            <person name="Sato H."/>
            <person name="Tonouchi N."/>
        </authorList>
    </citation>
    <scope>NUCLEOTIDE SEQUENCE</scope>
    <source>
        <strain evidence="16">NBRC 109709</strain>
    </source>
</reference>
<comment type="similarity">
    <text evidence="1">Belongs to the helicase family. RecQ subfamily.</text>
</comment>
<feature type="compositionally biased region" description="Basic and acidic residues" evidence="12">
    <location>
        <begin position="248"/>
        <end position="257"/>
    </location>
</feature>
<proteinExistence type="inferred from homology"/>
<name>A0A9W6XXH1_9STRA</name>
<dbReference type="NCBIfam" id="TIGR00614">
    <property type="entry name" value="recQ_fam"/>
    <property type="match status" value="1"/>
</dbReference>